<evidence type="ECO:0000256" key="7">
    <source>
        <dbReference type="ARBA" id="ARBA00022801"/>
    </source>
</evidence>
<comment type="caution">
    <text evidence="13">The sequence shown here is derived from an EMBL/GenBank/DDBJ whole genome shotgun (WGS) entry which is preliminary data.</text>
</comment>
<keyword evidence="5" id="KW-0812">Transmembrane</keyword>
<evidence type="ECO:0000256" key="4">
    <source>
        <dbReference type="ARBA" id="ARBA00022670"/>
    </source>
</evidence>
<organism evidence="13 14">
    <name type="scientific">Venustampulla echinocandica</name>
    <dbReference type="NCBI Taxonomy" id="2656787"/>
    <lineage>
        <taxon>Eukaryota</taxon>
        <taxon>Fungi</taxon>
        <taxon>Dikarya</taxon>
        <taxon>Ascomycota</taxon>
        <taxon>Pezizomycotina</taxon>
        <taxon>Leotiomycetes</taxon>
        <taxon>Helotiales</taxon>
        <taxon>Pleuroascaceae</taxon>
        <taxon>Venustampulla</taxon>
    </lineage>
</organism>
<comment type="subcellular location">
    <subcellularLocation>
        <location evidence="1">Mitochondrion inner membrane</location>
        <topology evidence="1">Single-pass membrane protein</topology>
    </subcellularLocation>
</comment>
<dbReference type="GO" id="GO:0006465">
    <property type="term" value="P:signal peptide processing"/>
    <property type="evidence" value="ECO:0007669"/>
    <property type="project" value="InterPro"/>
</dbReference>
<evidence type="ECO:0000256" key="11">
    <source>
        <dbReference type="PIRSR" id="PIRSR600223-1"/>
    </source>
</evidence>
<evidence type="ECO:0000256" key="6">
    <source>
        <dbReference type="ARBA" id="ARBA00022792"/>
    </source>
</evidence>
<dbReference type="PANTHER" id="PTHR46041">
    <property type="entry name" value="MITOCHONDRIAL INNER MEMBRANE PROTEASE SUBUNIT 2"/>
    <property type="match status" value="1"/>
</dbReference>
<evidence type="ECO:0000313" key="14">
    <source>
        <dbReference type="Proteomes" id="UP000254866"/>
    </source>
</evidence>
<feature type="domain" description="Peptidase S26" evidence="12">
    <location>
        <begin position="25"/>
        <end position="109"/>
    </location>
</feature>
<evidence type="ECO:0000259" key="12">
    <source>
        <dbReference type="Pfam" id="PF10502"/>
    </source>
</evidence>
<evidence type="ECO:0000256" key="8">
    <source>
        <dbReference type="ARBA" id="ARBA00022989"/>
    </source>
</evidence>
<dbReference type="Proteomes" id="UP000254866">
    <property type="component" value="Unassembled WGS sequence"/>
</dbReference>
<name>A0A370TBL2_9HELO</name>
<keyword evidence="7" id="KW-0378">Hydrolase</keyword>
<accession>A0A370TBL2</accession>
<dbReference type="InterPro" id="IPR037730">
    <property type="entry name" value="IMP2"/>
</dbReference>
<dbReference type="RefSeq" id="XP_031865564.1">
    <property type="nucleotide sequence ID" value="XM_032018265.1"/>
</dbReference>
<dbReference type="GO" id="GO:0006627">
    <property type="term" value="P:protein processing involved in protein targeting to mitochondrion"/>
    <property type="evidence" value="ECO:0007669"/>
    <property type="project" value="InterPro"/>
</dbReference>
<feature type="active site" evidence="11">
    <location>
        <position position="50"/>
    </location>
</feature>
<dbReference type="InterPro" id="IPR000223">
    <property type="entry name" value="Pept_S26A_signal_pept_1"/>
</dbReference>
<keyword evidence="14" id="KW-1185">Reference proteome</keyword>
<evidence type="ECO:0000256" key="3">
    <source>
        <dbReference type="ARBA" id="ARBA00013650"/>
    </source>
</evidence>
<keyword evidence="4" id="KW-0645">Protease</keyword>
<comment type="similarity">
    <text evidence="2">Belongs to the peptidase S26 family. IMP2 subfamily.</text>
</comment>
<keyword evidence="6" id="KW-0999">Mitochondrion inner membrane</keyword>
<gene>
    <name evidence="13" type="ORF">BP5553_09642</name>
</gene>
<dbReference type="Pfam" id="PF10502">
    <property type="entry name" value="Peptidase_S26"/>
    <property type="match status" value="1"/>
</dbReference>
<dbReference type="PRINTS" id="PR00727">
    <property type="entry name" value="LEADERPTASE"/>
</dbReference>
<dbReference type="PANTHER" id="PTHR46041:SF2">
    <property type="entry name" value="MITOCHONDRIAL INNER MEMBRANE PROTEASE SUBUNIT 2"/>
    <property type="match status" value="1"/>
</dbReference>
<evidence type="ECO:0000313" key="13">
    <source>
        <dbReference type="EMBL" id="RDL31433.1"/>
    </source>
</evidence>
<dbReference type="InterPro" id="IPR019533">
    <property type="entry name" value="Peptidase_S26"/>
</dbReference>
<dbReference type="Gene3D" id="2.10.109.10">
    <property type="entry name" value="Umud Fragment, subunit A"/>
    <property type="match status" value="1"/>
</dbReference>
<evidence type="ECO:0000256" key="10">
    <source>
        <dbReference type="ARBA" id="ARBA00023136"/>
    </source>
</evidence>
<dbReference type="AlphaFoldDB" id="A0A370TBL2"/>
<evidence type="ECO:0000256" key="2">
    <source>
        <dbReference type="ARBA" id="ARBA00007066"/>
    </source>
</evidence>
<proteinExistence type="inferred from homology"/>
<dbReference type="STRING" id="2656787.A0A370TBL2"/>
<dbReference type="SUPFAM" id="SSF51306">
    <property type="entry name" value="LexA/Signal peptidase"/>
    <property type="match status" value="1"/>
</dbReference>
<evidence type="ECO:0000256" key="9">
    <source>
        <dbReference type="ARBA" id="ARBA00023128"/>
    </source>
</evidence>
<evidence type="ECO:0000256" key="5">
    <source>
        <dbReference type="ARBA" id="ARBA00022692"/>
    </source>
</evidence>
<dbReference type="GeneID" id="43602491"/>
<dbReference type="InterPro" id="IPR036286">
    <property type="entry name" value="LexA/Signal_pep-like_sf"/>
</dbReference>
<dbReference type="GO" id="GO:0042720">
    <property type="term" value="C:mitochondrial inner membrane peptidase complex"/>
    <property type="evidence" value="ECO:0007669"/>
    <property type="project" value="InterPro"/>
</dbReference>
<keyword evidence="9" id="KW-0496">Mitochondrion</keyword>
<protein>
    <recommendedName>
        <fullName evidence="3">Mitochondrial inner membrane protease subunit 2</fullName>
    </recommendedName>
</protein>
<dbReference type="OrthoDB" id="9996127at2759"/>
<dbReference type="CDD" id="cd06530">
    <property type="entry name" value="S26_SPase_I"/>
    <property type="match status" value="1"/>
</dbReference>
<sequence>MATNRIFSVFSGRTQPGQVLRKILIFTSWLPAVIFFNGNVGQIATINGESMYPYLNTSYNESLSRDKCWVNKLNPAGNLNRGMLVTFRSPSNPEFMAVKRVIAIEGDRVFPRAPYPAPVVDIPAGHVWVEGDNRDGKKTLDSNHYGPISASLIQGKVTHVIWPWKSFGAVRWWEFKARTRVIQGRRENAFHFG</sequence>
<dbReference type="EMBL" id="NPIC01000012">
    <property type="protein sequence ID" value="RDL31433.1"/>
    <property type="molecule type" value="Genomic_DNA"/>
</dbReference>
<feature type="active site" evidence="11">
    <location>
        <position position="99"/>
    </location>
</feature>
<evidence type="ECO:0000256" key="1">
    <source>
        <dbReference type="ARBA" id="ARBA00004434"/>
    </source>
</evidence>
<dbReference type="GO" id="GO:0004252">
    <property type="term" value="F:serine-type endopeptidase activity"/>
    <property type="evidence" value="ECO:0007669"/>
    <property type="project" value="InterPro"/>
</dbReference>
<keyword evidence="8" id="KW-1133">Transmembrane helix</keyword>
<reference evidence="13 14" key="1">
    <citation type="journal article" date="2018" name="IMA Fungus">
        <title>IMA Genome-F 9: Draft genome sequence of Annulohypoxylon stygium, Aspergillus mulundensis, Berkeleyomyces basicola (syn. Thielaviopsis basicola), Ceratocystis smalleyi, two Cercospora beticola strains, Coleophoma cylindrospora, Fusarium fracticaudum, Phialophora cf. hyalina, and Morchella septimelata.</title>
        <authorList>
            <person name="Wingfield B.D."/>
            <person name="Bills G.F."/>
            <person name="Dong Y."/>
            <person name="Huang W."/>
            <person name="Nel W.J."/>
            <person name="Swalarsk-Parry B.S."/>
            <person name="Vaghefi N."/>
            <person name="Wilken P.M."/>
            <person name="An Z."/>
            <person name="de Beer Z.W."/>
            <person name="De Vos L."/>
            <person name="Chen L."/>
            <person name="Duong T.A."/>
            <person name="Gao Y."/>
            <person name="Hammerbacher A."/>
            <person name="Kikkert J.R."/>
            <person name="Li Y."/>
            <person name="Li H."/>
            <person name="Li K."/>
            <person name="Li Q."/>
            <person name="Liu X."/>
            <person name="Ma X."/>
            <person name="Naidoo K."/>
            <person name="Pethybridge S.J."/>
            <person name="Sun J."/>
            <person name="Steenkamp E.T."/>
            <person name="van der Nest M.A."/>
            <person name="van Wyk S."/>
            <person name="Wingfield M.J."/>
            <person name="Xiong C."/>
            <person name="Yue Q."/>
            <person name="Zhang X."/>
        </authorList>
    </citation>
    <scope>NUCLEOTIDE SEQUENCE [LARGE SCALE GENOMIC DNA]</scope>
    <source>
        <strain evidence="13 14">BP 5553</strain>
    </source>
</reference>
<keyword evidence="10" id="KW-0472">Membrane</keyword>